<accession>A0A0P7YC23</accession>
<organism evidence="8 10">
    <name type="scientific">Saliniramus fredricksonii</name>
    <dbReference type="NCBI Taxonomy" id="1653334"/>
    <lineage>
        <taxon>Bacteria</taxon>
        <taxon>Pseudomonadati</taxon>
        <taxon>Pseudomonadota</taxon>
        <taxon>Alphaproteobacteria</taxon>
        <taxon>Hyphomicrobiales</taxon>
        <taxon>Salinarimonadaceae</taxon>
        <taxon>Saliniramus</taxon>
    </lineage>
</organism>
<proteinExistence type="inferred from homology"/>
<protein>
    <recommendedName>
        <fullName evidence="6">Protein-export protein SecB</fullName>
    </recommendedName>
</protein>
<keyword evidence="3 6" id="KW-0653">Protein transport</keyword>
<dbReference type="Proteomes" id="UP000050497">
    <property type="component" value="Unassembled WGS sequence"/>
</dbReference>
<keyword evidence="4 6" id="KW-0811">Translocation</keyword>
<evidence type="ECO:0000256" key="7">
    <source>
        <dbReference type="SAM" id="MobiDB-lite"/>
    </source>
</evidence>
<dbReference type="PANTHER" id="PTHR36918">
    <property type="match status" value="1"/>
</dbReference>
<dbReference type="STRING" id="1653334.GA0071312_1434"/>
<dbReference type="PRINTS" id="PR01594">
    <property type="entry name" value="SECBCHAPRONE"/>
</dbReference>
<comment type="subcellular location">
    <subcellularLocation>
        <location evidence="6">Cytoplasm</location>
    </subcellularLocation>
</comment>
<evidence type="ECO:0000313" key="9">
    <source>
        <dbReference type="EMBL" id="SCC80337.1"/>
    </source>
</evidence>
<dbReference type="GO" id="GO:0005737">
    <property type="term" value="C:cytoplasm"/>
    <property type="evidence" value="ECO:0007669"/>
    <property type="project" value="UniProtKB-SubCell"/>
</dbReference>
<gene>
    <name evidence="6 8" type="primary">secB</name>
    <name evidence="9" type="ORF">GA0071312_1434</name>
    <name evidence="8" type="ORF">HLUCCO17_05435</name>
</gene>
<dbReference type="GO" id="GO:0006457">
    <property type="term" value="P:protein folding"/>
    <property type="evidence" value="ECO:0007669"/>
    <property type="project" value="UniProtKB-UniRule"/>
</dbReference>
<sequence length="184" mass="19836">MADTPNTNGADPAAAGTQAQQNTAPSLNALAQFTRDFSFENPNAPQSLAPQQQQPQISIQVNVNAKQLGETDYEVELKLEGSAKNDANTLFAFDLAFCGIFRVKNVPQDQIHPVIMIECPRLLFPFARQIVADAVRNGGFPPLYIDPIDFVALYRQRVAEAQKAQQAGGNAEPGGQTPPASENA</sequence>
<reference evidence="9 11" key="2">
    <citation type="submission" date="2016-08" db="EMBL/GenBank/DDBJ databases">
        <authorList>
            <person name="Varghese N."/>
            <person name="Submissions Spin"/>
        </authorList>
    </citation>
    <scope>NUCLEOTIDE SEQUENCE [LARGE SCALE GENOMIC DNA]</scope>
    <source>
        <strain evidence="9 11">HL-109</strain>
    </source>
</reference>
<feature type="region of interest" description="Disordered" evidence="7">
    <location>
        <begin position="163"/>
        <end position="184"/>
    </location>
</feature>
<comment type="caution">
    <text evidence="8">The sequence shown here is derived from an EMBL/GenBank/DDBJ whole genome shotgun (WGS) entry which is preliminary data.</text>
</comment>
<dbReference type="HAMAP" id="MF_00821">
    <property type="entry name" value="SecB"/>
    <property type="match status" value="1"/>
</dbReference>
<comment type="subunit">
    <text evidence="6">Homotetramer, a dimer of dimers. One homotetramer interacts with 1 SecA dimer.</text>
</comment>
<comment type="function">
    <text evidence="6">One of the proteins required for the normal export of preproteins out of the cell cytoplasm. It is a molecular chaperone that binds to a subset of precursor proteins, maintaining them in a translocation-competent state. It also specifically binds to its receptor SecA.</text>
</comment>
<dbReference type="PANTHER" id="PTHR36918:SF1">
    <property type="entry name" value="PROTEIN-EXPORT PROTEIN SECB"/>
    <property type="match status" value="1"/>
</dbReference>
<name>A0A0P7YC23_9HYPH</name>
<reference evidence="8 10" key="1">
    <citation type="submission" date="2015-09" db="EMBL/GenBank/DDBJ databases">
        <title>Identification and resolution of microdiversity through metagenomic sequencing of parallel consortia.</title>
        <authorList>
            <person name="Nelson W.C."/>
            <person name="Romine M.F."/>
            <person name="Lindemann S.R."/>
        </authorList>
    </citation>
    <scope>NUCLEOTIDE SEQUENCE [LARGE SCALE GENOMIC DNA]</scope>
    <source>
        <strain evidence="8">HL-109</strain>
    </source>
</reference>
<evidence type="ECO:0000256" key="1">
    <source>
        <dbReference type="ARBA" id="ARBA00009990"/>
    </source>
</evidence>
<feature type="region of interest" description="Disordered" evidence="7">
    <location>
        <begin position="1"/>
        <end position="25"/>
    </location>
</feature>
<dbReference type="EMBL" id="FMBM01000002">
    <property type="protein sequence ID" value="SCC80337.1"/>
    <property type="molecule type" value="Genomic_DNA"/>
</dbReference>
<evidence type="ECO:0000256" key="3">
    <source>
        <dbReference type="ARBA" id="ARBA00022927"/>
    </source>
</evidence>
<dbReference type="GO" id="GO:0051262">
    <property type="term" value="P:protein tetramerization"/>
    <property type="evidence" value="ECO:0007669"/>
    <property type="project" value="InterPro"/>
</dbReference>
<evidence type="ECO:0000313" key="11">
    <source>
        <dbReference type="Proteomes" id="UP000182800"/>
    </source>
</evidence>
<dbReference type="OrthoDB" id="9795145at2"/>
<dbReference type="GO" id="GO:0051082">
    <property type="term" value="F:unfolded protein binding"/>
    <property type="evidence" value="ECO:0007669"/>
    <property type="project" value="InterPro"/>
</dbReference>
<dbReference type="Proteomes" id="UP000182800">
    <property type="component" value="Unassembled WGS sequence"/>
</dbReference>
<keyword evidence="6" id="KW-0963">Cytoplasm</keyword>
<dbReference type="NCBIfam" id="NF004392">
    <property type="entry name" value="PRK05751.1-3"/>
    <property type="match status" value="1"/>
</dbReference>
<keyword evidence="11" id="KW-1185">Reference proteome</keyword>
<dbReference type="Pfam" id="PF02556">
    <property type="entry name" value="SecB"/>
    <property type="match status" value="1"/>
</dbReference>
<evidence type="ECO:0000256" key="4">
    <source>
        <dbReference type="ARBA" id="ARBA00023010"/>
    </source>
</evidence>
<evidence type="ECO:0000313" key="8">
    <source>
        <dbReference type="EMBL" id="KPQ11628.1"/>
    </source>
</evidence>
<dbReference type="RefSeq" id="WP_074444392.1">
    <property type="nucleotide sequence ID" value="NZ_FMBM01000002.1"/>
</dbReference>
<evidence type="ECO:0000256" key="2">
    <source>
        <dbReference type="ARBA" id="ARBA00022448"/>
    </source>
</evidence>
<evidence type="ECO:0000256" key="5">
    <source>
        <dbReference type="ARBA" id="ARBA00023186"/>
    </source>
</evidence>
<dbReference type="Gene3D" id="3.10.420.10">
    <property type="entry name" value="SecB-like"/>
    <property type="match status" value="1"/>
</dbReference>
<keyword evidence="5 6" id="KW-0143">Chaperone</keyword>
<dbReference type="PATRIC" id="fig|1653334.4.peg.2153"/>
<dbReference type="InterPro" id="IPR035958">
    <property type="entry name" value="SecB-like_sf"/>
</dbReference>
<dbReference type="EMBL" id="LJSX01000006">
    <property type="protein sequence ID" value="KPQ11628.1"/>
    <property type="molecule type" value="Genomic_DNA"/>
</dbReference>
<dbReference type="NCBIfam" id="TIGR00809">
    <property type="entry name" value="secB"/>
    <property type="match status" value="1"/>
</dbReference>
<evidence type="ECO:0000313" key="10">
    <source>
        <dbReference type="Proteomes" id="UP000050497"/>
    </source>
</evidence>
<dbReference type="GO" id="GO:0015031">
    <property type="term" value="P:protein transport"/>
    <property type="evidence" value="ECO:0007669"/>
    <property type="project" value="UniProtKB-UniRule"/>
</dbReference>
<comment type="similarity">
    <text evidence="1 6">Belongs to the SecB family.</text>
</comment>
<feature type="compositionally biased region" description="Low complexity" evidence="7">
    <location>
        <begin position="13"/>
        <end position="24"/>
    </location>
</feature>
<dbReference type="SUPFAM" id="SSF54611">
    <property type="entry name" value="SecB-like"/>
    <property type="match status" value="1"/>
</dbReference>
<keyword evidence="2 6" id="KW-0813">Transport</keyword>
<dbReference type="AlphaFoldDB" id="A0A0P7YC23"/>
<evidence type="ECO:0000256" key="6">
    <source>
        <dbReference type="HAMAP-Rule" id="MF_00821"/>
    </source>
</evidence>
<dbReference type="InterPro" id="IPR003708">
    <property type="entry name" value="SecB"/>
</dbReference>